<geneLocation type="mitochondrion" evidence="1"/>
<dbReference type="EMBL" id="LKAM01000010">
    <property type="protein sequence ID" value="KUM46662.1"/>
    <property type="molecule type" value="Genomic_DNA"/>
</dbReference>
<reference evidence="1" key="1">
    <citation type="journal article" date="2015" name="Genome Biol. Evol.">
        <title>Organellar Genomes of White Spruce (Picea glauca): Assembly and Annotation.</title>
        <authorList>
            <person name="Jackman S.D."/>
            <person name="Warren R.L."/>
            <person name="Gibb E.A."/>
            <person name="Vandervalk B.P."/>
            <person name="Mohamadi H."/>
            <person name="Chu J."/>
            <person name="Raymond A."/>
            <person name="Pleasance S."/>
            <person name="Coope R."/>
            <person name="Wildung M.R."/>
            <person name="Ritland C.E."/>
            <person name="Bousquet J."/>
            <person name="Jones S.J."/>
            <person name="Bohlmann J."/>
            <person name="Birol I."/>
        </authorList>
    </citation>
    <scope>NUCLEOTIDE SEQUENCE [LARGE SCALE GENOMIC DNA]</scope>
    <source>
        <tissue evidence="1">Flushing bud</tissue>
    </source>
</reference>
<accession>A0A101LWI1</accession>
<gene>
    <name evidence="1" type="ORF">ABT39_MTgene1342</name>
</gene>
<sequence>MRITELTRWGWLLAQQGGALPQADAAAVAFVVVHQDSNVLRPGRIRTSLPADHCRPII</sequence>
<name>A0A101LWI1_PICGL</name>
<proteinExistence type="predicted"/>
<dbReference type="AlphaFoldDB" id="A0A101LWI1"/>
<keyword evidence="1" id="KW-0496">Mitochondrion</keyword>
<comment type="caution">
    <text evidence="1">The sequence shown here is derived from an EMBL/GenBank/DDBJ whole genome shotgun (WGS) entry which is preliminary data.</text>
</comment>
<organism evidence="1">
    <name type="scientific">Picea glauca</name>
    <name type="common">White spruce</name>
    <name type="synonym">Pinus glauca</name>
    <dbReference type="NCBI Taxonomy" id="3330"/>
    <lineage>
        <taxon>Eukaryota</taxon>
        <taxon>Viridiplantae</taxon>
        <taxon>Streptophyta</taxon>
        <taxon>Embryophyta</taxon>
        <taxon>Tracheophyta</taxon>
        <taxon>Spermatophyta</taxon>
        <taxon>Pinopsida</taxon>
        <taxon>Pinidae</taxon>
        <taxon>Conifers I</taxon>
        <taxon>Pinales</taxon>
        <taxon>Pinaceae</taxon>
        <taxon>Picea</taxon>
    </lineage>
</organism>
<evidence type="ECO:0000313" key="1">
    <source>
        <dbReference type="EMBL" id="KUM46662.1"/>
    </source>
</evidence>
<protein>
    <submittedName>
        <fullName evidence="1">Uncharacterized protein</fullName>
    </submittedName>
</protein>